<dbReference type="SUPFAM" id="SSF56645">
    <property type="entry name" value="Acyl-CoA dehydrogenase NM domain-like"/>
    <property type="match status" value="1"/>
</dbReference>
<keyword evidence="5" id="KW-0560">Oxidoreductase</keyword>
<evidence type="ECO:0000256" key="4">
    <source>
        <dbReference type="ARBA" id="ARBA00022827"/>
    </source>
</evidence>
<dbReference type="PANTHER" id="PTHR42707:SF2">
    <property type="entry name" value="ACD11 DEHYDROGENASE"/>
    <property type="match status" value="1"/>
</dbReference>
<feature type="domain" description="Adaptive response protein AidB N-terminal" evidence="9">
    <location>
        <begin position="10"/>
        <end position="172"/>
    </location>
</feature>
<evidence type="ECO:0000259" key="7">
    <source>
        <dbReference type="Pfam" id="PF00441"/>
    </source>
</evidence>
<keyword evidence="4 5" id="KW-0274">FAD</keyword>
<comment type="cofactor">
    <cofactor evidence="1 5">
        <name>FAD</name>
        <dbReference type="ChEBI" id="CHEBI:57692"/>
    </cofactor>
</comment>
<dbReference type="GO" id="GO:0003995">
    <property type="term" value="F:acyl-CoA dehydrogenase activity"/>
    <property type="evidence" value="ECO:0007669"/>
    <property type="project" value="InterPro"/>
</dbReference>
<dbReference type="Pfam" id="PF02770">
    <property type="entry name" value="Acyl-CoA_dh_M"/>
    <property type="match status" value="1"/>
</dbReference>
<evidence type="ECO:0000256" key="1">
    <source>
        <dbReference type="ARBA" id="ARBA00001974"/>
    </source>
</evidence>
<dbReference type="RefSeq" id="WP_034715810.1">
    <property type="nucleotide sequence ID" value="NZ_AWQS01000056.1"/>
</dbReference>
<evidence type="ECO:0000256" key="3">
    <source>
        <dbReference type="ARBA" id="ARBA00022630"/>
    </source>
</evidence>
<proteinExistence type="inferred from homology"/>
<protein>
    <submittedName>
        <fullName evidence="10">Isovaleryl-CoA dehydrogenase</fullName>
    </submittedName>
</protein>
<comment type="caution">
    <text evidence="10">The sequence shown here is derived from an EMBL/GenBank/DDBJ whole genome shotgun (WGS) entry which is preliminary data.</text>
</comment>
<evidence type="ECO:0000256" key="2">
    <source>
        <dbReference type="ARBA" id="ARBA00009347"/>
    </source>
</evidence>
<dbReference type="InterPro" id="IPR052904">
    <property type="entry name" value="Acyl-CoA_dehydrogenase-like"/>
</dbReference>
<name>W9GQV6_9MICO</name>
<evidence type="ECO:0000256" key="5">
    <source>
        <dbReference type="RuleBase" id="RU362125"/>
    </source>
</evidence>
<keyword evidence="11" id="KW-1185">Reference proteome</keyword>
<dbReference type="Gene3D" id="2.40.110.20">
    <property type="match status" value="1"/>
</dbReference>
<dbReference type="Gene3D" id="1.20.140.10">
    <property type="entry name" value="Butyryl-CoA Dehydrogenase, subunit A, domain 3"/>
    <property type="match status" value="1"/>
</dbReference>
<feature type="domain" description="Acyl-CoA dehydrogenase/oxidase C-terminal" evidence="7">
    <location>
        <begin position="288"/>
        <end position="444"/>
    </location>
</feature>
<feature type="region of interest" description="Disordered" evidence="6">
    <location>
        <begin position="58"/>
        <end position="79"/>
    </location>
</feature>
<dbReference type="InterPro" id="IPR006089">
    <property type="entry name" value="Acyl-CoA_DH_CS"/>
</dbReference>
<dbReference type="InterPro" id="IPR036250">
    <property type="entry name" value="AcylCo_DH-like_C"/>
</dbReference>
<reference evidence="11" key="1">
    <citation type="submission" date="2013-08" db="EMBL/GenBank/DDBJ databases">
        <title>Intrasporangium oryzae NRRL B-24470.</title>
        <authorList>
            <person name="Liu H."/>
            <person name="Wang G."/>
        </authorList>
    </citation>
    <scope>NUCLEOTIDE SEQUENCE [LARGE SCALE GENOMIC DNA]</scope>
    <source>
        <strain evidence="11">Q5-1</strain>
    </source>
</reference>
<dbReference type="AlphaFoldDB" id="W9GQV6"/>
<evidence type="ECO:0000313" key="10">
    <source>
        <dbReference type="EMBL" id="EWT06269.1"/>
    </source>
</evidence>
<evidence type="ECO:0000259" key="8">
    <source>
        <dbReference type="Pfam" id="PF02770"/>
    </source>
</evidence>
<dbReference type="InterPro" id="IPR006091">
    <property type="entry name" value="Acyl-CoA_Oxase/DH_mid-dom"/>
</dbReference>
<organism evidence="10 11">
    <name type="scientific">Intrasporangium chromatireducens Q5-1</name>
    <dbReference type="NCBI Taxonomy" id="584657"/>
    <lineage>
        <taxon>Bacteria</taxon>
        <taxon>Bacillati</taxon>
        <taxon>Actinomycetota</taxon>
        <taxon>Actinomycetes</taxon>
        <taxon>Micrococcales</taxon>
        <taxon>Intrasporangiaceae</taxon>
        <taxon>Intrasporangium</taxon>
    </lineage>
</organism>
<dbReference type="Pfam" id="PF18158">
    <property type="entry name" value="AidB_N"/>
    <property type="match status" value="1"/>
</dbReference>
<comment type="similarity">
    <text evidence="2 5">Belongs to the acyl-CoA dehydrogenase family.</text>
</comment>
<evidence type="ECO:0000313" key="11">
    <source>
        <dbReference type="Proteomes" id="UP000019494"/>
    </source>
</evidence>
<dbReference type="SUPFAM" id="SSF47203">
    <property type="entry name" value="Acyl-CoA dehydrogenase C-terminal domain-like"/>
    <property type="match status" value="1"/>
</dbReference>
<accession>W9GQV6</accession>
<gene>
    <name evidence="10" type="ORF">N864_22670</name>
</gene>
<dbReference type="Pfam" id="PF00441">
    <property type="entry name" value="Acyl-CoA_dh_1"/>
    <property type="match status" value="1"/>
</dbReference>
<dbReference type="PANTHER" id="PTHR42707">
    <property type="entry name" value="ACYL-COA DEHYDROGENASE"/>
    <property type="match status" value="1"/>
</dbReference>
<dbReference type="Proteomes" id="UP000019494">
    <property type="component" value="Unassembled WGS sequence"/>
</dbReference>
<feature type="domain" description="Acyl-CoA oxidase/dehydrogenase middle" evidence="8">
    <location>
        <begin position="178"/>
        <end position="277"/>
    </location>
</feature>
<keyword evidence="3 5" id="KW-0285">Flavoprotein</keyword>
<dbReference type="InterPro" id="IPR009075">
    <property type="entry name" value="AcylCo_DH/oxidase_C"/>
</dbReference>
<dbReference type="EMBL" id="AWQS01000056">
    <property type="protein sequence ID" value="EWT06269.1"/>
    <property type="molecule type" value="Genomic_DNA"/>
</dbReference>
<evidence type="ECO:0000259" key="9">
    <source>
        <dbReference type="Pfam" id="PF18158"/>
    </source>
</evidence>
<sequence>MSDQTILPVPDSHGVNRFRDDPQFSALLRVYLDDALREHVQPILDDLGSRVGAELDDLAHDADQNPPSLTHRTRRGEERQTVLKHPAYQALEKAAFGELGLATMSHAPGVLGWPQVMDPQVKYALTYLFVQAEFGLLCPVNMTDSLTRTLTTFGSAELVAQFLPHLTTTDFDELYQGAMFITEQGAGSDVGQLLTTATDAGDGTWRLSGSKWFCSNPDADLAMVLARPEGAQAGIRGLGLFLLPRLLKDGTPNSYRIVRLKDKLGSRSMASGEIELDGATAYLVGDINRGFSQMADMINSSRLSNGVRAAGMMRRAFAEARHVALNRSAFGEQIINLPLMRRQLVKMLVPAEQARSVYMHIAHLFPHADAGDDVARQLIRILTPLVKFRATRDNRKVTGDGMEVRGGVGYIEEFGDARMVRDAHLGSIWEGTSNIVALDVARAAKRTSALDILVDYLTELIVEAGAAQSQLWQDLIDKVGAQMLLATKAENEWQTREAATALYNLASAIFMMWEAARMGDDQTRRALASLVVRHRLLPHDPLNPVQDDEDLVTALLLGEPVGASLADRAAL</sequence>
<dbReference type="InterPro" id="IPR009100">
    <property type="entry name" value="AcylCoA_DH/oxidase_NM_dom_sf"/>
</dbReference>
<dbReference type="Gene3D" id="6.10.250.600">
    <property type="match status" value="1"/>
</dbReference>
<evidence type="ECO:0000256" key="6">
    <source>
        <dbReference type="SAM" id="MobiDB-lite"/>
    </source>
</evidence>
<dbReference type="PATRIC" id="fig|584657.3.peg.1803"/>
<dbReference type="InterPro" id="IPR041504">
    <property type="entry name" value="AidB_N"/>
</dbReference>
<dbReference type="PROSITE" id="PS00073">
    <property type="entry name" value="ACYL_COA_DH_2"/>
    <property type="match status" value="1"/>
</dbReference>